<evidence type="ECO:0000313" key="2">
    <source>
        <dbReference type="Proteomes" id="UP000823632"/>
    </source>
</evidence>
<dbReference type="Proteomes" id="UP000823632">
    <property type="component" value="Unassembled WGS sequence"/>
</dbReference>
<sequence length="266" mass="31016">MFIAVTVLTMIVFAFDPKLHKPFVLEKQDFKMAQYTQEPASLQTLRLFRMGESPVEEQKIVAKLPEDAGIIKSQVHLEPSEFYKMASGKKKTKVKELEVMPPAELPAQPTIHDIFNSLPQPEEFEEEEEEFEISEPIDNSLKGKLLQKREETIAWNKWRSDLQNRIMEDATVPAPLGTIFFFSFKVSNKQKISDISVMCSNPFYQQEALDTILPVIKSYNGKSFLKFPKKTKRKSVKFDGSYMIWIENRFSSPDEYNDFERIQYYE</sequence>
<reference evidence="1" key="1">
    <citation type="submission" date="2020-10" db="EMBL/GenBank/DDBJ databases">
        <authorList>
            <person name="Gilroy R."/>
        </authorList>
    </citation>
    <scope>NUCLEOTIDE SEQUENCE</scope>
    <source>
        <strain evidence="1">10192</strain>
    </source>
</reference>
<proteinExistence type="predicted"/>
<organism evidence="1 2">
    <name type="scientific">Candidatus Scatousia excrementipullorum</name>
    <dbReference type="NCBI Taxonomy" id="2840936"/>
    <lineage>
        <taxon>Bacteria</taxon>
        <taxon>Candidatus Scatousia</taxon>
    </lineage>
</organism>
<dbReference type="EMBL" id="JADIND010000092">
    <property type="protein sequence ID" value="MBO8430602.1"/>
    <property type="molecule type" value="Genomic_DNA"/>
</dbReference>
<comment type="caution">
    <text evidence="1">The sequence shown here is derived from an EMBL/GenBank/DDBJ whole genome shotgun (WGS) entry which is preliminary data.</text>
</comment>
<accession>A0A9D9DNX6</accession>
<evidence type="ECO:0000313" key="1">
    <source>
        <dbReference type="EMBL" id="MBO8430602.1"/>
    </source>
</evidence>
<gene>
    <name evidence="1" type="ORF">IAC76_04380</name>
</gene>
<reference evidence="1" key="2">
    <citation type="journal article" date="2021" name="PeerJ">
        <title>Extensive microbial diversity within the chicken gut microbiome revealed by metagenomics and culture.</title>
        <authorList>
            <person name="Gilroy R."/>
            <person name="Ravi A."/>
            <person name="Getino M."/>
            <person name="Pursley I."/>
            <person name="Horton D.L."/>
            <person name="Alikhan N.F."/>
            <person name="Baker D."/>
            <person name="Gharbi K."/>
            <person name="Hall N."/>
            <person name="Watson M."/>
            <person name="Adriaenssens E.M."/>
            <person name="Foster-Nyarko E."/>
            <person name="Jarju S."/>
            <person name="Secka A."/>
            <person name="Antonio M."/>
            <person name="Oren A."/>
            <person name="Chaudhuri R.R."/>
            <person name="La Ragione R."/>
            <person name="Hildebrand F."/>
            <person name="Pallen M.J."/>
        </authorList>
    </citation>
    <scope>NUCLEOTIDE SEQUENCE</scope>
    <source>
        <strain evidence="1">10192</strain>
    </source>
</reference>
<protein>
    <submittedName>
        <fullName evidence="1">Uncharacterized protein</fullName>
    </submittedName>
</protein>
<name>A0A9D9DNX6_9BACT</name>
<dbReference type="AlphaFoldDB" id="A0A9D9DNX6"/>